<gene>
    <name evidence="6" type="ORF">NYM_LOCUS18733</name>
</gene>
<evidence type="ECO:0000256" key="2">
    <source>
        <dbReference type="ARBA" id="ARBA00022741"/>
    </source>
</evidence>
<keyword evidence="1" id="KW-0677">Repeat</keyword>
<reference evidence="6" key="1">
    <citation type="submission" date="2019-09" db="EMBL/GenBank/DDBJ databases">
        <authorList>
            <person name="Zhang L."/>
        </authorList>
    </citation>
    <scope>NUCLEOTIDE SEQUENCE</scope>
</reference>
<dbReference type="Pfam" id="PF18052">
    <property type="entry name" value="Rx_N"/>
    <property type="match status" value="1"/>
</dbReference>
<dbReference type="GO" id="GO:0006952">
    <property type="term" value="P:defense response"/>
    <property type="evidence" value="ECO:0007669"/>
    <property type="project" value="UniProtKB-KW"/>
</dbReference>
<feature type="domain" description="Disease resistance N-terminal" evidence="5">
    <location>
        <begin position="1"/>
        <end position="79"/>
    </location>
</feature>
<evidence type="ECO:0000256" key="4">
    <source>
        <dbReference type="SAM" id="Coils"/>
    </source>
</evidence>
<proteinExistence type="predicted"/>
<feature type="coiled-coil region" evidence="4">
    <location>
        <begin position="2"/>
        <end position="36"/>
    </location>
</feature>
<dbReference type="AlphaFoldDB" id="A0A5K1CJK8"/>
<accession>A0A5K1CJK8</accession>
<dbReference type="Gene3D" id="1.20.5.4130">
    <property type="match status" value="1"/>
</dbReference>
<sequence length="119" mass="13982">MLKEKVDHILNAKDDLEVLKEKLRCFEKALKVVDQKPFFSNERNRDLEGELKDVFYDSQDIIEGYQTTIALCKREKHFITSWNKVRKPWTTLCSCFKEHVSASNKLADDIKISTKSLMK</sequence>
<protein>
    <recommendedName>
        <fullName evidence="5">Disease resistance N-terminal domain-containing protein</fullName>
    </recommendedName>
</protein>
<evidence type="ECO:0000259" key="5">
    <source>
        <dbReference type="Pfam" id="PF18052"/>
    </source>
</evidence>
<keyword evidence="3" id="KW-0611">Plant defense</keyword>
<keyword evidence="2" id="KW-0547">Nucleotide-binding</keyword>
<organism evidence="6">
    <name type="scientific">Nymphaea colorata</name>
    <name type="common">pocket water lily</name>
    <dbReference type="NCBI Taxonomy" id="210225"/>
    <lineage>
        <taxon>Eukaryota</taxon>
        <taxon>Viridiplantae</taxon>
        <taxon>Streptophyta</taxon>
        <taxon>Embryophyta</taxon>
        <taxon>Tracheophyta</taxon>
        <taxon>Spermatophyta</taxon>
        <taxon>Magnoliopsida</taxon>
        <taxon>Nymphaeales</taxon>
        <taxon>Nymphaeaceae</taxon>
        <taxon>Nymphaea</taxon>
    </lineage>
</organism>
<evidence type="ECO:0000313" key="6">
    <source>
        <dbReference type="EMBL" id="VVW23991.1"/>
    </source>
</evidence>
<dbReference type="EMBL" id="LR721782">
    <property type="protein sequence ID" value="VVW23991.1"/>
    <property type="molecule type" value="Genomic_DNA"/>
</dbReference>
<name>A0A5K1CJK8_9MAGN</name>
<dbReference type="InterPro" id="IPR041118">
    <property type="entry name" value="Rx_N"/>
</dbReference>
<dbReference type="Gramene" id="NC4G0301570.1">
    <property type="protein sequence ID" value="NC4G0301570.1:cds"/>
    <property type="gene ID" value="NC4G0301570"/>
</dbReference>
<keyword evidence="4" id="KW-0175">Coiled coil</keyword>
<evidence type="ECO:0000256" key="1">
    <source>
        <dbReference type="ARBA" id="ARBA00022737"/>
    </source>
</evidence>
<evidence type="ECO:0000256" key="3">
    <source>
        <dbReference type="ARBA" id="ARBA00022821"/>
    </source>
</evidence>
<dbReference type="GO" id="GO:0000166">
    <property type="term" value="F:nucleotide binding"/>
    <property type="evidence" value="ECO:0007669"/>
    <property type="project" value="UniProtKB-KW"/>
</dbReference>